<feature type="chain" id="PRO_5038994448" evidence="3">
    <location>
        <begin position="21"/>
        <end position="460"/>
    </location>
</feature>
<keyword evidence="4" id="KW-0121">Carboxypeptidase</keyword>
<dbReference type="SUPFAM" id="SSF56601">
    <property type="entry name" value="beta-lactamase/transpeptidase-like"/>
    <property type="match status" value="1"/>
</dbReference>
<dbReference type="InterPro" id="IPR000667">
    <property type="entry name" value="Peptidase_S13"/>
</dbReference>
<dbReference type="EC" id="3.4.21.-" evidence="4"/>
<dbReference type="Proteomes" id="UP000542210">
    <property type="component" value="Unassembled WGS sequence"/>
</dbReference>
<dbReference type="GO" id="GO:0009002">
    <property type="term" value="F:serine-type D-Ala-D-Ala carboxypeptidase activity"/>
    <property type="evidence" value="ECO:0007669"/>
    <property type="project" value="UniProtKB-EC"/>
</dbReference>
<dbReference type="Gene3D" id="3.50.80.20">
    <property type="entry name" value="D-Ala-D-Ala carboxypeptidase C, peptidase S13"/>
    <property type="match status" value="1"/>
</dbReference>
<feature type="signal peptide" evidence="3">
    <location>
        <begin position="1"/>
        <end position="20"/>
    </location>
</feature>
<dbReference type="PANTHER" id="PTHR30023">
    <property type="entry name" value="D-ALANYL-D-ALANINE CARBOXYPEPTIDASE"/>
    <property type="match status" value="1"/>
</dbReference>
<dbReference type="PRINTS" id="PR00922">
    <property type="entry name" value="DADACBPTASE3"/>
</dbReference>
<protein>
    <submittedName>
        <fullName evidence="4">D-alanyl-D-alanine carboxypeptidase/D-alanyl-D-alanine-endopeptidase (Penicillin-binding protein 4)</fullName>
        <ecNumber evidence="4">3.4.16.4</ecNumber>
        <ecNumber evidence="4">3.4.21.-</ecNumber>
    </submittedName>
</protein>
<evidence type="ECO:0000256" key="3">
    <source>
        <dbReference type="SAM" id="SignalP"/>
    </source>
</evidence>
<keyword evidence="5" id="KW-1185">Reference proteome</keyword>
<evidence type="ECO:0000256" key="1">
    <source>
        <dbReference type="ARBA" id="ARBA00006096"/>
    </source>
</evidence>
<keyword evidence="2 4" id="KW-0378">Hydrolase</keyword>
<dbReference type="RefSeq" id="WP_239122926.1">
    <property type="nucleotide sequence ID" value="NZ_BOOV01000008.1"/>
</dbReference>
<organism evidence="4 5">
    <name type="scientific">Sphaerisporangium siamense</name>
    <dbReference type="NCBI Taxonomy" id="795645"/>
    <lineage>
        <taxon>Bacteria</taxon>
        <taxon>Bacillati</taxon>
        <taxon>Actinomycetota</taxon>
        <taxon>Actinomycetes</taxon>
        <taxon>Streptosporangiales</taxon>
        <taxon>Streptosporangiaceae</taxon>
        <taxon>Sphaerisporangium</taxon>
    </lineage>
</organism>
<comment type="caution">
    <text evidence="4">The sequence shown here is derived from an EMBL/GenBank/DDBJ whole genome shotgun (WGS) entry which is preliminary data.</text>
</comment>
<dbReference type="NCBIfam" id="TIGR00666">
    <property type="entry name" value="PBP4"/>
    <property type="match status" value="1"/>
</dbReference>
<dbReference type="Gene3D" id="3.40.710.10">
    <property type="entry name" value="DD-peptidase/beta-lactamase superfamily"/>
    <property type="match status" value="2"/>
</dbReference>
<comment type="similarity">
    <text evidence="1">Belongs to the peptidase S13 family.</text>
</comment>
<evidence type="ECO:0000313" key="4">
    <source>
        <dbReference type="EMBL" id="MBB4700208.1"/>
    </source>
</evidence>
<gene>
    <name evidence="4" type="ORF">BJ982_001752</name>
</gene>
<proteinExistence type="inferred from homology"/>
<dbReference type="Pfam" id="PF02113">
    <property type="entry name" value="Peptidase_S13"/>
    <property type="match status" value="2"/>
</dbReference>
<evidence type="ECO:0000256" key="2">
    <source>
        <dbReference type="ARBA" id="ARBA00022801"/>
    </source>
</evidence>
<keyword evidence="4" id="KW-0645">Protease</keyword>
<evidence type="ECO:0000313" key="5">
    <source>
        <dbReference type="Proteomes" id="UP000542210"/>
    </source>
</evidence>
<keyword evidence="3" id="KW-0732">Signal</keyword>
<name>A0A7W7G736_9ACTN</name>
<dbReference type="PANTHER" id="PTHR30023:SF0">
    <property type="entry name" value="PENICILLIN-SENSITIVE CARBOXYPEPTIDASE A"/>
    <property type="match status" value="1"/>
</dbReference>
<sequence>MATLALLQAFVCAVGAYVLAAGGVGGDAASPPVKAVTPTRAPVAIVTSGPVLAPAPDGSLPGKGTLAARLTRAMGDAALGRSVGAVVVDIAGGGVLYGSKADTGITPASTTKVVTAVAVLSAAGPDARIATRVVQPKPGVVTLVGGGDPTLASPKAERVPGRPKFASLATLAARTAQALKAAGVASVTLTYDDSLYSGPRTAPGWKPGYVPEGSVAPVSALTMDEGRQNPGHENSPRFADPSGTAAGAFAALLAREGVKVGKSVKRLRAPAGAKEVARVESPAVYELVEHMLTESDNDLAEALAHLVALKQGGPGSFAGASKAVTSTLGRLGVAAGVAVSDGSGLSIRNRITPAALARLVALAASPANPHLKAVISGLPVAGFTGTLGGRYDKGVAKAAAGVVRAKTGTLNGVNTLTGLARTIDGRLVAFAFMADDVRDPAGAVEALDRLAATVSGCGCS</sequence>
<dbReference type="InterPro" id="IPR012338">
    <property type="entry name" value="Beta-lactam/transpept-like"/>
</dbReference>
<dbReference type="AlphaFoldDB" id="A0A7W7G736"/>
<dbReference type="EMBL" id="JACHND010000001">
    <property type="protein sequence ID" value="MBB4700208.1"/>
    <property type="molecule type" value="Genomic_DNA"/>
</dbReference>
<dbReference type="GO" id="GO:0000270">
    <property type="term" value="P:peptidoglycan metabolic process"/>
    <property type="evidence" value="ECO:0007669"/>
    <property type="project" value="TreeGrafter"/>
</dbReference>
<dbReference type="GO" id="GO:0006508">
    <property type="term" value="P:proteolysis"/>
    <property type="evidence" value="ECO:0007669"/>
    <property type="project" value="InterPro"/>
</dbReference>
<dbReference type="EC" id="3.4.16.4" evidence="4"/>
<accession>A0A7W7G736</accession>
<reference evidence="4 5" key="1">
    <citation type="submission" date="2020-08" db="EMBL/GenBank/DDBJ databases">
        <title>Sequencing the genomes of 1000 actinobacteria strains.</title>
        <authorList>
            <person name="Klenk H.-P."/>
        </authorList>
    </citation>
    <scope>NUCLEOTIDE SEQUENCE [LARGE SCALE GENOMIC DNA]</scope>
    <source>
        <strain evidence="4 5">DSM 45784</strain>
    </source>
</reference>